<evidence type="ECO:0000256" key="7">
    <source>
        <dbReference type="ARBA" id="ARBA00023136"/>
    </source>
</evidence>
<name>J2EEJ3_PSEFQ</name>
<reference evidence="9" key="1">
    <citation type="journal article" date="2012" name="PLoS Genet.">
        <title>Comparative Genomics of Plant-Associated Pseudomonas spp.: Insights into Diversity and Inheritance of Traits Involved in Multitrophic Interactions.</title>
        <authorList>
            <person name="Loper J.E."/>
            <person name="Hassan K.A."/>
            <person name="Mavrodi D.V."/>
            <person name="Davis E.W.II."/>
            <person name="Lim C.K."/>
            <person name="Shaffer B.T."/>
            <person name="Elbourne L.D."/>
            <person name="Stockwell V.O."/>
            <person name="Hartney S.L."/>
            <person name="Breakwell K."/>
            <person name="Henkels M.D."/>
            <person name="Tetu S.G."/>
            <person name="Rangel L.I."/>
            <person name="Kidarsa T.A."/>
            <person name="Wilson N.L."/>
            <person name="van de Mortel J.E."/>
            <person name="Song C."/>
            <person name="Blumhagen R."/>
            <person name="Radune D."/>
            <person name="Hostetler J.B."/>
            <person name="Brinkac L.M."/>
            <person name="Durkin A.S."/>
            <person name="Kluepfel D.A."/>
            <person name="Wechter W.P."/>
            <person name="Anderson A.J."/>
            <person name="Kim Y.C."/>
            <person name="Pierson L.S.III."/>
            <person name="Pierson E.A."/>
            <person name="Lindow S.E."/>
            <person name="Kobayashi D.Y."/>
            <person name="Raaijmakers J.M."/>
            <person name="Weller D.M."/>
            <person name="Thomashow L.S."/>
            <person name="Allen A.E."/>
            <person name="Paulsen I.T."/>
        </authorList>
    </citation>
    <scope>NUCLEOTIDE SEQUENCE [LARGE SCALE GENOMIC DNA]</scope>
    <source>
        <strain evidence="9">Q2-87</strain>
    </source>
</reference>
<dbReference type="AlphaFoldDB" id="J2EEJ3"/>
<gene>
    <name evidence="9" type="ORF">PflQ2_3230</name>
</gene>
<dbReference type="GO" id="GO:0016020">
    <property type="term" value="C:membrane"/>
    <property type="evidence" value="ECO:0007669"/>
    <property type="project" value="InterPro"/>
</dbReference>
<dbReference type="PATRIC" id="fig|1038922.3.peg.2276"/>
<dbReference type="EMBL" id="AGBM01000001">
    <property type="protein sequence ID" value="EJL01755.1"/>
    <property type="molecule type" value="Genomic_DNA"/>
</dbReference>
<keyword evidence="6 8" id="KW-1133">Transmembrane helix</keyword>
<keyword evidence="3" id="KW-0997">Cell inner membrane</keyword>
<dbReference type="HOGENOM" id="CLU_2827916_0_0_6"/>
<feature type="transmembrane region" description="Helical" evidence="8">
    <location>
        <begin position="12"/>
        <end position="31"/>
    </location>
</feature>
<dbReference type="Pfam" id="PF06610">
    <property type="entry name" value="AlaE"/>
    <property type="match status" value="1"/>
</dbReference>
<keyword evidence="7 8" id="KW-0472">Membrane</keyword>
<sequence length="66" mass="7325">MIRRPQQSMRRTAFFADTTALILFFTTTGIINERFIAGMTWDQVLHARLLGAALMVPVARPMGGSA</sequence>
<dbReference type="GO" id="GO:0034639">
    <property type="term" value="F:L-amino acid efflux transmembrane transporter activity"/>
    <property type="evidence" value="ECO:0007669"/>
    <property type="project" value="InterPro"/>
</dbReference>
<evidence type="ECO:0000256" key="6">
    <source>
        <dbReference type="ARBA" id="ARBA00022989"/>
    </source>
</evidence>
<keyword evidence="2" id="KW-1003">Cell membrane</keyword>
<evidence type="ECO:0000256" key="5">
    <source>
        <dbReference type="ARBA" id="ARBA00022970"/>
    </source>
</evidence>
<evidence type="ECO:0000256" key="2">
    <source>
        <dbReference type="ARBA" id="ARBA00022475"/>
    </source>
</evidence>
<keyword evidence="5" id="KW-0029">Amino-acid transport</keyword>
<evidence type="ECO:0000256" key="4">
    <source>
        <dbReference type="ARBA" id="ARBA00022692"/>
    </source>
</evidence>
<keyword evidence="4 8" id="KW-0812">Transmembrane</keyword>
<protein>
    <submittedName>
        <fullName evidence="9">Uncharacterized protein</fullName>
    </submittedName>
</protein>
<proteinExistence type="predicted"/>
<dbReference type="RefSeq" id="WP_003182639.1">
    <property type="nucleotide sequence ID" value="NZ_CM001558.1"/>
</dbReference>
<dbReference type="Proteomes" id="UP000007289">
    <property type="component" value="Chromosome"/>
</dbReference>
<evidence type="ECO:0000256" key="3">
    <source>
        <dbReference type="ARBA" id="ARBA00022519"/>
    </source>
</evidence>
<evidence type="ECO:0000313" key="9">
    <source>
        <dbReference type="EMBL" id="EJL01755.1"/>
    </source>
</evidence>
<dbReference type="InterPro" id="IPR010574">
    <property type="entry name" value="Ala_export_AlaE"/>
</dbReference>
<evidence type="ECO:0000256" key="8">
    <source>
        <dbReference type="SAM" id="Phobius"/>
    </source>
</evidence>
<comment type="caution">
    <text evidence="9">The sequence shown here is derived from an EMBL/GenBank/DDBJ whole genome shotgun (WGS) entry which is preliminary data.</text>
</comment>
<evidence type="ECO:0000256" key="1">
    <source>
        <dbReference type="ARBA" id="ARBA00022448"/>
    </source>
</evidence>
<organism evidence="9">
    <name type="scientific">Pseudomonas fluorescens (strain Q2-87)</name>
    <dbReference type="NCBI Taxonomy" id="1038922"/>
    <lineage>
        <taxon>Bacteria</taxon>
        <taxon>Pseudomonadati</taxon>
        <taxon>Pseudomonadota</taxon>
        <taxon>Gammaproteobacteria</taxon>
        <taxon>Pseudomonadales</taxon>
        <taxon>Pseudomonadaceae</taxon>
        <taxon>Pseudomonas</taxon>
    </lineage>
</organism>
<keyword evidence="1" id="KW-0813">Transport</keyword>
<accession>J2EEJ3</accession>